<evidence type="ECO:0000313" key="1">
    <source>
        <dbReference type="EMBL" id="TNM86557.1"/>
    </source>
</evidence>
<gene>
    <name evidence="1" type="ORF">fugu_006787</name>
</gene>
<evidence type="ECO:0000313" key="2">
    <source>
        <dbReference type="Proteomes" id="UP000516260"/>
    </source>
</evidence>
<sequence>MMPFWAGRTLKSIKAAATMFITRTSFMSILVLHQIHQQEMISATSATVCACLFQQQRRWRRLQRCSNDLGFNYRDPVLYWARPAGVALTIPLWSHIPSRYLSKNLFNCPLAARNHELCEIYEPGMEQSSPKHLFLLRLEENSGFTASCRRTQTRRR</sequence>
<organism evidence="1 2">
    <name type="scientific">Takifugu bimaculatus</name>
    <dbReference type="NCBI Taxonomy" id="433685"/>
    <lineage>
        <taxon>Eukaryota</taxon>
        <taxon>Metazoa</taxon>
        <taxon>Chordata</taxon>
        <taxon>Craniata</taxon>
        <taxon>Vertebrata</taxon>
        <taxon>Euteleostomi</taxon>
        <taxon>Actinopterygii</taxon>
        <taxon>Neopterygii</taxon>
        <taxon>Teleostei</taxon>
        <taxon>Neoteleostei</taxon>
        <taxon>Acanthomorphata</taxon>
        <taxon>Eupercaria</taxon>
        <taxon>Tetraodontiformes</taxon>
        <taxon>Tetradontoidea</taxon>
        <taxon>Tetraodontidae</taxon>
        <taxon>Takifugu</taxon>
    </lineage>
</organism>
<name>A0A4Z2B344_9TELE</name>
<keyword evidence="2" id="KW-1185">Reference proteome</keyword>
<comment type="caution">
    <text evidence="1">The sequence shown here is derived from an EMBL/GenBank/DDBJ whole genome shotgun (WGS) entry which is preliminary data.</text>
</comment>
<dbReference type="Proteomes" id="UP000516260">
    <property type="component" value="Chromosome 7"/>
</dbReference>
<reference evidence="1 2" key="1">
    <citation type="submission" date="2019-04" db="EMBL/GenBank/DDBJ databases">
        <title>The sequence and de novo assembly of Takifugu bimaculatus genome using PacBio and Hi-C technologies.</title>
        <authorList>
            <person name="Xu P."/>
            <person name="Liu B."/>
            <person name="Zhou Z."/>
        </authorList>
    </citation>
    <scope>NUCLEOTIDE SEQUENCE [LARGE SCALE GENOMIC DNA]</scope>
    <source>
        <strain evidence="1">TB-2018</strain>
        <tissue evidence="1">Muscle</tissue>
    </source>
</reference>
<dbReference type="AlphaFoldDB" id="A0A4Z2B344"/>
<proteinExistence type="predicted"/>
<dbReference type="EMBL" id="SWLE01000020">
    <property type="protein sequence ID" value="TNM86557.1"/>
    <property type="molecule type" value="Genomic_DNA"/>
</dbReference>
<accession>A0A4Z2B344</accession>
<protein>
    <submittedName>
        <fullName evidence="1">Uncharacterized protein</fullName>
    </submittedName>
</protein>